<dbReference type="Pfam" id="PF01584">
    <property type="entry name" value="CheW"/>
    <property type="match status" value="1"/>
</dbReference>
<reference evidence="2 3" key="1">
    <citation type="submission" date="2018-02" db="EMBL/GenBank/DDBJ databases">
        <title>Comparative genomes isolates from brazilian mangrove.</title>
        <authorList>
            <person name="Araujo J.E."/>
            <person name="Taketani R.G."/>
            <person name="Silva M.C.P."/>
            <person name="Loureco M.V."/>
            <person name="Andreote F.D."/>
        </authorList>
    </citation>
    <scope>NUCLEOTIDE SEQUENCE [LARGE SCALE GENOMIC DNA]</scope>
    <source>
        <strain evidence="2 3">HEX-2 MGV</strain>
    </source>
</reference>
<dbReference type="EMBL" id="PUIA01000035">
    <property type="protein sequence ID" value="PQO33196.1"/>
    <property type="molecule type" value="Genomic_DNA"/>
</dbReference>
<sequence>MPVMSSVTTLTKSTAVELQFATFYVGELLLALPIDYVQEINRNLELTEIPHAPEHVRGVINLRGDVATVIDLRRILGFSLAEVTPQSRNLIVRSGDESIGLWVDRIADIISITSDSICPAPANVSGADGRYFKGVYRNDSEIVVILDVQEVLDVE</sequence>
<dbReference type="AlphaFoldDB" id="A0A2S8FM03"/>
<organism evidence="2 3">
    <name type="scientific">Blastopirellula marina</name>
    <dbReference type="NCBI Taxonomy" id="124"/>
    <lineage>
        <taxon>Bacteria</taxon>
        <taxon>Pseudomonadati</taxon>
        <taxon>Planctomycetota</taxon>
        <taxon>Planctomycetia</taxon>
        <taxon>Pirellulales</taxon>
        <taxon>Pirellulaceae</taxon>
        <taxon>Blastopirellula</taxon>
    </lineage>
</organism>
<dbReference type="InterPro" id="IPR036061">
    <property type="entry name" value="CheW-like_dom_sf"/>
</dbReference>
<name>A0A2S8FM03_9BACT</name>
<dbReference type="GO" id="GO:0006935">
    <property type="term" value="P:chemotaxis"/>
    <property type="evidence" value="ECO:0007669"/>
    <property type="project" value="InterPro"/>
</dbReference>
<gene>
    <name evidence="2" type="ORF">C5Y96_10090</name>
</gene>
<proteinExistence type="predicted"/>
<dbReference type="Proteomes" id="UP000240009">
    <property type="component" value="Unassembled WGS sequence"/>
</dbReference>
<evidence type="ECO:0000313" key="3">
    <source>
        <dbReference type="Proteomes" id="UP000240009"/>
    </source>
</evidence>
<feature type="domain" description="CheW-like" evidence="1">
    <location>
        <begin position="17"/>
        <end position="155"/>
    </location>
</feature>
<dbReference type="InterPro" id="IPR002545">
    <property type="entry name" value="CheW-lke_dom"/>
</dbReference>
<dbReference type="PANTHER" id="PTHR22617:SF23">
    <property type="entry name" value="CHEMOTAXIS PROTEIN CHEW"/>
    <property type="match status" value="1"/>
</dbReference>
<accession>A0A2S8FM03</accession>
<evidence type="ECO:0000259" key="1">
    <source>
        <dbReference type="PROSITE" id="PS50851"/>
    </source>
</evidence>
<dbReference type="SUPFAM" id="SSF50341">
    <property type="entry name" value="CheW-like"/>
    <property type="match status" value="1"/>
</dbReference>
<dbReference type="GO" id="GO:0007165">
    <property type="term" value="P:signal transduction"/>
    <property type="evidence" value="ECO:0007669"/>
    <property type="project" value="InterPro"/>
</dbReference>
<comment type="caution">
    <text evidence="2">The sequence shown here is derived from an EMBL/GenBank/DDBJ whole genome shotgun (WGS) entry which is preliminary data.</text>
</comment>
<dbReference type="SMART" id="SM00260">
    <property type="entry name" value="CheW"/>
    <property type="match status" value="1"/>
</dbReference>
<dbReference type="PANTHER" id="PTHR22617">
    <property type="entry name" value="CHEMOTAXIS SENSOR HISTIDINE KINASE-RELATED"/>
    <property type="match status" value="1"/>
</dbReference>
<dbReference type="Gene3D" id="2.40.50.180">
    <property type="entry name" value="CheA-289, Domain 4"/>
    <property type="match status" value="1"/>
</dbReference>
<dbReference type="GO" id="GO:0005829">
    <property type="term" value="C:cytosol"/>
    <property type="evidence" value="ECO:0007669"/>
    <property type="project" value="TreeGrafter"/>
</dbReference>
<dbReference type="Gene3D" id="2.30.30.40">
    <property type="entry name" value="SH3 Domains"/>
    <property type="match status" value="1"/>
</dbReference>
<dbReference type="InterPro" id="IPR039315">
    <property type="entry name" value="CheW"/>
</dbReference>
<dbReference type="PROSITE" id="PS50851">
    <property type="entry name" value="CHEW"/>
    <property type="match status" value="1"/>
</dbReference>
<evidence type="ECO:0000313" key="2">
    <source>
        <dbReference type="EMBL" id="PQO33196.1"/>
    </source>
</evidence>
<protein>
    <submittedName>
        <fullName evidence="2">Chemotaxis protein CheW</fullName>
    </submittedName>
</protein>